<dbReference type="EC" id="2.1.1.72" evidence="2 8"/>
<dbReference type="InterPro" id="IPR012263">
    <property type="entry name" value="M_m6A_EcoRV"/>
</dbReference>
<dbReference type="REBASE" id="145742">
    <property type="entry name" value="M.SspTA26ORF9935P"/>
</dbReference>
<dbReference type="PANTHER" id="PTHR30481">
    <property type="entry name" value="DNA ADENINE METHYLASE"/>
    <property type="match status" value="1"/>
</dbReference>
<evidence type="ECO:0000256" key="7">
    <source>
        <dbReference type="PIRSR" id="PIRSR000398-1"/>
    </source>
</evidence>
<dbReference type="InterPro" id="IPR002052">
    <property type="entry name" value="DNA_methylase_N6_adenine_CS"/>
</dbReference>
<dbReference type="Proteomes" id="UP000077317">
    <property type="component" value="Chromosome"/>
</dbReference>
<dbReference type="PANTHER" id="PTHR30481:SF3">
    <property type="entry name" value="DNA ADENINE METHYLASE"/>
    <property type="match status" value="1"/>
</dbReference>
<feature type="binding site" evidence="7">
    <location>
        <position position="190"/>
    </location>
    <ligand>
        <name>S-adenosyl-L-methionine</name>
        <dbReference type="ChEBI" id="CHEBI:59789"/>
    </ligand>
</feature>
<evidence type="ECO:0000256" key="6">
    <source>
        <dbReference type="ARBA" id="ARBA00047942"/>
    </source>
</evidence>
<organism evidence="9 10">
    <name type="scientific">Streptococcus pantholopis</name>
    <dbReference type="NCBI Taxonomy" id="1811193"/>
    <lineage>
        <taxon>Bacteria</taxon>
        <taxon>Bacillati</taxon>
        <taxon>Bacillota</taxon>
        <taxon>Bacilli</taxon>
        <taxon>Lactobacillales</taxon>
        <taxon>Streptococcaceae</taxon>
        <taxon>Streptococcus</taxon>
    </lineage>
</organism>
<dbReference type="PIRSF" id="PIRSF000398">
    <property type="entry name" value="M_m6A_EcoRV"/>
    <property type="match status" value="1"/>
</dbReference>
<sequence>MKKNILVAPVLKWAGGKRQILPSIEPFIPKKISTYVEPFVGGGALLFHLQPKKAIINDFNKELMNVYQVIRENPDELISLLQKHQKENSEEYYYSVRSLDRDEDYNKMPEIEKAARILYLNKTCYNGLFRVNSSGQFNAPYGKYKNPAIVNDITIKAVSNYFNSVNLKLMTGDYKNALKGLRKDAFVYLDPPYMPISSSANFTGYTESGFDYSKQVELRDECVKLHKKGIKFLQSNSYTKEILELYSDSLMFKIEVVQAKRSINSKANKRGDIAEVLIYNYEKE</sequence>
<dbReference type="InterPro" id="IPR029063">
    <property type="entry name" value="SAM-dependent_MTases_sf"/>
</dbReference>
<evidence type="ECO:0000313" key="9">
    <source>
        <dbReference type="EMBL" id="AND80274.1"/>
    </source>
</evidence>
<comment type="similarity">
    <text evidence="1 8">Belongs to the N(4)/N(6)-methyltransferase family.</text>
</comment>
<dbReference type="GO" id="GO:0032259">
    <property type="term" value="P:methylation"/>
    <property type="evidence" value="ECO:0007669"/>
    <property type="project" value="UniProtKB-KW"/>
</dbReference>
<dbReference type="GO" id="GO:0009007">
    <property type="term" value="F:site-specific DNA-methyltransferase (adenine-specific) activity"/>
    <property type="evidence" value="ECO:0007669"/>
    <property type="project" value="UniProtKB-UniRule"/>
</dbReference>
<evidence type="ECO:0000256" key="3">
    <source>
        <dbReference type="ARBA" id="ARBA00022603"/>
    </source>
</evidence>
<accession>A0A172Q9Y4</accession>
<dbReference type="KEGG" id="spat:A0O21_09935"/>
<dbReference type="AlphaFoldDB" id="A0A172Q9Y4"/>
<dbReference type="RefSeq" id="WP_067064737.1">
    <property type="nucleotide sequence ID" value="NZ_CP014699.1"/>
</dbReference>
<evidence type="ECO:0000256" key="2">
    <source>
        <dbReference type="ARBA" id="ARBA00011900"/>
    </source>
</evidence>
<dbReference type="Gene3D" id="3.40.50.150">
    <property type="entry name" value="Vaccinia Virus protein VP39"/>
    <property type="match status" value="1"/>
</dbReference>
<reference evidence="9 10" key="1">
    <citation type="journal article" date="2016" name="Int. J. Syst. Evol. Microbiol.">
        <title>Streptococcuspantholopis sp. nov., isolated from faeces of the Tibetan antelope (Pantholops hodgsonii).</title>
        <authorList>
            <person name="Bai X."/>
            <person name="Xiong Y."/>
            <person name="Lu S."/>
            <person name="Jin D."/>
            <person name="Lai X."/>
            <person name="Yang J."/>
            <person name="Niu L."/>
            <person name="Hu S."/>
            <person name="Meng X."/>
            <person name="Pu J."/>
            <person name="Ye C."/>
            <person name="Xu J."/>
        </authorList>
    </citation>
    <scope>NUCLEOTIDE SEQUENCE [LARGE SCALE GENOMIC DNA]</scope>
    <source>
        <strain evidence="9 10">TA 26</strain>
    </source>
</reference>
<gene>
    <name evidence="9" type="ORF">A0O21_09935</name>
</gene>
<dbReference type="InterPro" id="IPR023095">
    <property type="entry name" value="Ade_MeTrfase_dom_2"/>
</dbReference>
<dbReference type="GO" id="GO:1904047">
    <property type="term" value="F:S-adenosyl-L-methionine binding"/>
    <property type="evidence" value="ECO:0007669"/>
    <property type="project" value="TreeGrafter"/>
</dbReference>
<evidence type="ECO:0000256" key="8">
    <source>
        <dbReference type="RuleBase" id="RU361257"/>
    </source>
</evidence>
<reference evidence="10" key="2">
    <citation type="submission" date="2016-03" db="EMBL/GenBank/DDBJ databases">
        <title>Streptococcus antelopensis sp. nov., isolated from the feces of the Tibetan antelope (Pantholops hodgsonii) in Hoh Xil National Nature Reserve, Qinghai, China.</title>
        <authorList>
            <person name="Bai X."/>
        </authorList>
    </citation>
    <scope>NUCLEOTIDE SEQUENCE [LARGE SCALE GENOMIC DNA]</scope>
    <source>
        <strain evidence="10">TA 26</strain>
    </source>
</reference>
<dbReference type="OrthoDB" id="9805629at2"/>
<keyword evidence="5 8" id="KW-0949">S-adenosyl-L-methionine</keyword>
<protein>
    <recommendedName>
        <fullName evidence="2 8">Site-specific DNA-methyltransferase (adenine-specific)</fullName>
        <ecNumber evidence="2 8">2.1.1.72</ecNumber>
    </recommendedName>
</protein>
<dbReference type="InterPro" id="IPR012327">
    <property type="entry name" value="MeTrfase_D12"/>
</dbReference>
<keyword evidence="3 8" id="KW-0489">Methyltransferase</keyword>
<feature type="binding site" evidence="7">
    <location>
        <position position="58"/>
    </location>
    <ligand>
        <name>S-adenosyl-L-methionine</name>
        <dbReference type="ChEBI" id="CHEBI:59789"/>
    </ligand>
</feature>
<dbReference type="Gene3D" id="1.10.1020.10">
    <property type="entry name" value="Adenine-specific Methyltransferase, Domain 2"/>
    <property type="match status" value="1"/>
</dbReference>
<dbReference type="GO" id="GO:0009307">
    <property type="term" value="P:DNA restriction-modification system"/>
    <property type="evidence" value="ECO:0007669"/>
    <property type="project" value="InterPro"/>
</dbReference>
<dbReference type="EMBL" id="CP014699">
    <property type="protein sequence ID" value="AND80274.1"/>
    <property type="molecule type" value="Genomic_DNA"/>
</dbReference>
<evidence type="ECO:0000256" key="4">
    <source>
        <dbReference type="ARBA" id="ARBA00022679"/>
    </source>
</evidence>
<feature type="binding site" evidence="7">
    <location>
        <position position="17"/>
    </location>
    <ligand>
        <name>S-adenosyl-L-methionine</name>
        <dbReference type="ChEBI" id="CHEBI:59789"/>
    </ligand>
</feature>
<feature type="binding site" evidence="7">
    <location>
        <position position="13"/>
    </location>
    <ligand>
        <name>S-adenosyl-L-methionine</name>
        <dbReference type="ChEBI" id="CHEBI:59789"/>
    </ligand>
</feature>
<keyword evidence="4 8" id="KW-0808">Transferase</keyword>
<dbReference type="GO" id="GO:0006298">
    <property type="term" value="P:mismatch repair"/>
    <property type="evidence" value="ECO:0007669"/>
    <property type="project" value="TreeGrafter"/>
</dbReference>
<keyword evidence="10" id="KW-1185">Reference proteome</keyword>
<proteinExistence type="inferred from homology"/>
<dbReference type="NCBIfam" id="TIGR00571">
    <property type="entry name" value="dam"/>
    <property type="match status" value="1"/>
</dbReference>
<name>A0A172Q9Y4_9STRE</name>
<evidence type="ECO:0000313" key="10">
    <source>
        <dbReference type="Proteomes" id="UP000077317"/>
    </source>
</evidence>
<comment type="catalytic activity">
    <reaction evidence="6 8">
        <text>a 2'-deoxyadenosine in DNA + S-adenosyl-L-methionine = an N(6)-methyl-2'-deoxyadenosine in DNA + S-adenosyl-L-homocysteine + H(+)</text>
        <dbReference type="Rhea" id="RHEA:15197"/>
        <dbReference type="Rhea" id="RHEA-COMP:12418"/>
        <dbReference type="Rhea" id="RHEA-COMP:12419"/>
        <dbReference type="ChEBI" id="CHEBI:15378"/>
        <dbReference type="ChEBI" id="CHEBI:57856"/>
        <dbReference type="ChEBI" id="CHEBI:59789"/>
        <dbReference type="ChEBI" id="CHEBI:90615"/>
        <dbReference type="ChEBI" id="CHEBI:90616"/>
        <dbReference type="EC" id="2.1.1.72"/>
    </reaction>
</comment>
<dbReference type="GO" id="GO:0043565">
    <property type="term" value="F:sequence-specific DNA binding"/>
    <property type="evidence" value="ECO:0007669"/>
    <property type="project" value="TreeGrafter"/>
</dbReference>
<evidence type="ECO:0000256" key="5">
    <source>
        <dbReference type="ARBA" id="ARBA00022691"/>
    </source>
</evidence>
<dbReference type="PRINTS" id="PR00505">
    <property type="entry name" value="D12N6MTFRASE"/>
</dbReference>
<dbReference type="SUPFAM" id="SSF53335">
    <property type="entry name" value="S-adenosyl-L-methionine-dependent methyltransferases"/>
    <property type="match status" value="1"/>
</dbReference>
<evidence type="ECO:0000256" key="1">
    <source>
        <dbReference type="ARBA" id="ARBA00006594"/>
    </source>
</evidence>
<dbReference type="Pfam" id="PF02086">
    <property type="entry name" value="MethyltransfD12"/>
    <property type="match status" value="1"/>
</dbReference>
<dbReference type="PROSITE" id="PS00092">
    <property type="entry name" value="N6_MTASE"/>
    <property type="match status" value="1"/>
</dbReference>